<organism evidence="2 3">
    <name type="scientific">Fusibacter ferrireducens</name>
    <dbReference type="NCBI Taxonomy" id="2785058"/>
    <lineage>
        <taxon>Bacteria</taxon>
        <taxon>Bacillati</taxon>
        <taxon>Bacillota</taxon>
        <taxon>Clostridia</taxon>
        <taxon>Eubacteriales</taxon>
        <taxon>Eubacteriales Family XII. Incertae Sedis</taxon>
        <taxon>Fusibacter</taxon>
    </lineage>
</organism>
<feature type="transmembrane region" description="Helical" evidence="1">
    <location>
        <begin position="81"/>
        <end position="101"/>
    </location>
</feature>
<reference evidence="2 3" key="1">
    <citation type="submission" date="2020-11" db="EMBL/GenBank/DDBJ databases">
        <title>Fusibacter basophilias sp. nov.</title>
        <authorList>
            <person name="Qiu D."/>
        </authorList>
    </citation>
    <scope>NUCLEOTIDE SEQUENCE [LARGE SCALE GENOMIC DNA]</scope>
    <source>
        <strain evidence="2 3">Q10-2</strain>
    </source>
</reference>
<comment type="caution">
    <text evidence="2">The sequence shown here is derived from an EMBL/GenBank/DDBJ whole genome shotgun (WGS) entry which is preliminary data.</text>
</comment>
<gene>
    <name evidence="2" type="ORF">ISU02_16825</name>
</gene>
<evidence type="ECO:0008006" key="4">
    <source>
        <dbReference type="Google" id="ProtNLM"/>
    </source>
</evidence>
<evidence type="ECO:0000313" key="2">
    <source>
        <dbReference type="EMBL" id="MBF4694767.1"/>
    </source>
</evidence>
<evidence type="ECO:0000313" key="3">
    <source>
        <dbReference type="Proteomes" id="UP000614200"/>
    </source>
</evidence>
<name>A0ABR9ZWC1_9FIRM</name>
<dbReference type="EMBL" id="JADKNH010000011">
    <property type="protein sequence ID" value="MBF4694767.1"/>
    <property type="molecule type" value="Genomic_DNA"/>
</dbReference>
<feature type="transmembrane region" description="Helical" evidence="1">
    <location>
        <begin position="53"/>
        <end position="74"/>
    </location>
</feature>
<evidence type="ECO:0000256" key="1">
    <source>
        <dbReference type="SAM" id="Phobius"/>
    </source>
</evidence>
<sequence length="102" mass="11754">MIKRNTLILTLSVYMLTMTSMIIGLSLPSGDTFLERILIKYNLPAYTPGEKGIYIPGMQLFVVILMSWAALKWIYKDQVSLWKNGLLLLILLVVVFWKVIIY</sequence>
<keyword evidence="1" id="KW-1133">Transmembrane helix</keyword>
<keyword evidence="3" id="KW-1185">Reference proteome</keyword>
<protein>
    <recommendedName>
        <fullName evidence="4">DUF1648 domain-containing protein</fullName>
    </recommendedName>
</protein>
<dbReference type="RefSeq" id="WP_194703012.1">
    <property type="nucleotide sequence ID" value="NZ_JADKNH010000011.1"/>
</dbReference>
<keyword evidence="1" id="KW-0812">Transmembrane</keyword>
<dbReference type="Proteomes" id="UP000614200">
    <property type="component" value="Unassembled WGS sequence"/>
</dbReference>
<proteinExistence type="predicted"/>
<feature type="transmembrane region" description="Helical" evidence="1">
    <location>
        <begin position="7"/>
        <end position="27"/>
    </location>
</feature>
<keyword evidence="1" id="KW-0472">Membrane</keyword>
<accession>A0ABR9ZWC1</accession>